<feature type="region of interest" description="Disordered" evidence="7">
    <location>
        <begin position="293"/>
        <end position="313"/>
    </location>
</feature>
<gene>
    <name evidence="9" type="ORF">MKW98_016609</name>
</gene>
<dbReference type="InterPro" id="IPR039189">
    <property type="entry name" value="Fcp1"/>
</dbReference>
<dbReference type="Pfam" id="PF03031">
    <property type="entry name" value="NIF"/>
    <property type="match status" value="1"/>
</dbReference>
<keyword evidence="4" id="KW-0539">Nucleus</keyword>
<dbReference type="AlphaFoldDB" id="A0AAD4STV9"/>
<evidence type="ECO:0000256" key="4">
    <source>
        <dbReference type="ARBA" id="ARBA00023242"/>
    </source>
</evidence>
<dbReference type="EMBL" id="JAJJMB010008936">
    <property type="protein sequence ID" value="KAI3919056.1"/>
    <property type="molecule type" value="Genomic_DNA"/>
</dbReference>
<protein>
    <recommendedName>
        <fullName evidence="2">protein-serine/threonine phosphatase</fullName>
        <ecNumber evidence="2">3.1.3.16</ecNumber>
    </recommendedName>
</protein>
<feature type="region of interest" description="Disordered" evidence="7">
    <location>
        <begin position="326"/>
        <end position="345"/>
    </location>
</feature>
<comment type="catalytic activity">
    <reaction evidence="5">
        <text>O-phospho-L-seryl-[protein] + H2O = L-seryl-[protein] + phosphate</text>
        <dbReference type="Rhea" id="RHEA:20629"/>
        <dbReference type="Rhea" id="RHEA-COMP:9863"/>
        <dbReference type="Rhea" id="RHEA-COMP:11604"/>
        <dbReference type="ChEBI" id="CHEBI:15377"/>
        <dbReference type="ChEBI" id="CHEBI:29999"/>
        <dbReference type="ChEBI" id="CHEBI:43474"/>
        <dbReference type="ChEBI" id="CHEBI:83421"/>
        <dbReference type="EC" id="3.1.3.16"/>
    </reaction>
</comment>
<comment type="caution">
    <text evidence="9">The sequence shown here is derived from an EMBL/GenBank/DDBJ whole genome shotgun (WGS) entry which is preliminary data.</text>
</comment>
<organism evidence="9 10">
    <name type="scientific">Papaver atlanticum</name>
    <dbReference type="NCBI Taxonomy" id="357466"/>
    <lineage>
        <taxon>Eukaryota</taxon>
        <taxon>Viridiplantae</taxon>
        <taxon>Streptophyta</taxon>
        <taxon>Embryophyta</taxon>
        <taxon>Tracheophyta</taxon>
        <taxon>Spermatophyta</taxon>
        <taxon>Magnoliopsida</taxon>
        <taxon>Ranunculales</taxon>
        <taxon>Papaveraceae</taxon>
        <taxon>Papaveroideae</taxon>
        <taxon>Papaver</taxon>
    </lineage>
</organism>
<sequence>MTTSTTLDISYEDRLKEEAERMLTRIKIEESSSNEEENILLIAFSRVFGNTYKRCFFKKNKLCLVLDLDHTLLHSVSICNVSKEDQDYLNKKAIVVSSTKIMKDVLHSSGDNLYNYRGRYTKLRPHTRDFLKQLSDRFELFVYTMGSWDHGRDMGKLLDRDGVFFKSIVSRDDSTIRNRKNLDILAGPDEKNTIIIDDHKHMWEEHRNNVIRIDKYKYFTEENGGHILKKNEEEGFGDEDESLKSISKVLRRVHKKFFELFPVPQTDVELQEYTTSVDVRPILNAYIKKISGRKGEESKQVQPETIAGADLSQVPPYNRVEDLIEEENRVEDADETCDQEPSKVS</sequence>
<proteinExistence type="predicted"/>
<dbReference type="CDD" id="cd07521">
    <property type="entry name" value="HAD_FCP1-like"/>
    <property type="match status" value="1"/>
</dbReference>
<feature type="domain" description="FCP1 homology" evidence="8">
    <location>
        <begin position="57"/>
        <end position="246"/>
    </location>
</feature>
<dbReference type="InterPro" id="IPR036412">
    <property type="entry name" value="HAD-like_sf"/>
</dbReference>
<dbReference type="PANTHER" id="PTHR23081:SF36">
    <property type="entry name" value="RNA POLYMERASE II SUBUNIT A C-TERMINAL DOMAIN PHOSPHATASE"/>
    <property type="match status" value="1"/>
</dbReference>
<evidence type="ECO:0000256" key="1">
    <source>
        <dbReference type="ARBA" id="ARBA00004123"/>
    </source>
</evidence>
<dbReference type="SUPFAM" id="SSF56784">
    <property type="entry name" value="HAD-like"/>
    <property type="match status" value="1"/>
</dbReference>
<evidence type="ECO:0000313" key="9">
    <source>
        <dbReference type="EMBL" id="KAI3919056.1"/>
    </source>
</evidence>
<evidence type="ECO:0000256" key="7">
    <source>
        <dbReference type="SAM" id="MobiDB-lite"/>
    </source>
</evidence>
<dbReference type="InterPro" id="IPR004274">
    <property type="entry name" value="FCP1_dom"/>
</dbReference>
<keyword evidence="3" id="KW-0378">Hydrolase</keyword>
<evidence type="ECO:0000256" key="3">
    <source>
        <dbReference type="ARBA" id="ARBA00022801"/>
    </source>
</evidence>
<evidence type="ECO:0000256" key="2">
    <source>
        <dbReference type="ARBA" id="ARBA00013081"/>
    </source>
</evidence>
<comment type="subcellular location">
    <subcellularLocation>
        <location evidence="1">Nucleus</location>
    </subcellularLocation>
</comment>
<dbReference type="EC" id="3.1.3.16" evidence="2"/>
<evidence type="ECO:0000259" key="8">
    <source>
        <dbReference type="PROSITE" id="PS50969"/>
    </source>
</evidence>
<dbReference type="InterPro" id="IPR023214">
    <property type="entry name" value="HAD_sf"/>
</dbReference>
<name>A0AAD4STV9_9MAGN</name>
<evidence type="ECO:0000256" key="6">
    <source>
        <dbReference type="ARBA" id="ARBA00048336"/>
    </source>
</evidence>
<reference evidence="9" key="1">
    <citation type="submission" date="2022-04" db="EMBL/GenBank/DDBJ databases">
        <title>A functionally conserved STORR gene fusion in Papaver species that diverged 16.8 million years ago.</title>
        <authorList>
            <person name="Catania T."/>
        </authorList>
    </citation>
    <scope>NUCLEOTIDE SEQUENCE</scope>
    <source>
        <strain evidence="9">S-188037</strain>
    </source>
</reference>
<dbReference type="SMART" id="SM00577">
    <property type="entry name" value="CPDc"/>
    <property type="match status" value="1"/>
</dbReference>
<dbReference type="GO" id="GO:0008420">
    <property type="term" value="F:RNA polymerase II CTD heptapeptide repeat phosphatase activity"/>
    <property type="evidence" value="ECO:0007669"/>
    <property type="project" value="InterPro"/>
</dbReference>
<evidence type="ECO:0000256" key="5">
    <source>
        <dbReference type="ARBA" id="ARBA00047761"/>
    </source>
</evidence>
<dbReference type="GO" id="GO:0005634">
    <property type="term" value="C:nucleus"/>
    <property type="evidence" value="ECO:0007669"/>
    <property type="project" value="UniProtKB-SubCell"/>
</dbReference>
<keyword evidence="10" id="KW-1185">Reference proteome</keyword>
<accession>A0AAD4STV9</accession>
<dbReference type="PANTHER" id="PTHR23081">
    <property type="entry name" value="RNA POLYMERASE II CTD PHOSPHATASE"/>
    <property type="match status" value="1"/>
</dbReference>
<evidence type="ECO:0000313" key="10">
    <source>
        <dbReference type="Proteomes" id="UP001202328"/>
    </source>
</evidence>
<dbReference type="PROSITE" id="PS50969">
    <property type="entry name" value="FCP1"/>
    <property type="match status" value="1"/>
</dbReference>
<comment type="catalytic activity">
    <reaction evidence="6">
        <text>O-phospho-L-threonyl-[protein] + H2O = L-threonyl-[protein] + phosphate</text>
        <dbReference type="Rhea" id="RHEA:47004"/>
        <dbReference type="Rhea" id="RHEA-COMP:11060"/>
        <dbReference type="Rhea" id="RHEA-COMP:11605"/>
        <dbReference type="ChEBI" id="CHEBI:15377"/>
        <dbReference type="ChEBI" id="CHEBI:30013"/>
        <dbReference type="ChEBI" id="CHEBI:43474"/>
        <dbReference type="ChEBI" id="CHEBI:61977"/>
        <dbReference type="EC" id="3.1.3.16"/>
    </reaction>
</comment>
<dbReference type="Gene3D" id="3.40.50.1000">
    <property type="entry name" value="HAD superfamily/HAD-like"/>
    <property type="match status" value="1"/>
</dbReference>
<dbReference type="Proteomes" id="UP001202328">
    <property type="component" value="Unassembled WGS sequence"/>
</dbReference>